<proteinExistence type="predicted"/>
<dbReference type="PANTHER" id="PTHR22605:SF16">
    <property type="entry name" value="E3 UBIQUITIN-PROTEIN LIGASE RNF213"/>
    <property type="match status" value="1"/>
</dbReference>
<dbReference type="InterPro" id="IPR031248">
    <property type="entry name" value="RNF213"/>
</dbReference>
<evidence type="ECO:0000313" key="2">
    <source>
        <dbReference type="Proteomes" id="UP001174909"/>
    </source>
</evidence>
<sequence length="286" mass="33888">MATILNDDKQEHDPLYYLVYERAPMVKDSLEPHLWGYRPRITLEHLTRYLQQQKKFPILEEFLKNEPVLQATQYIPDIVRLQKQLFDELHHRINHKVAHTVSIHDFILRQHTKSVQSQYLEMVSSVQNAWALVRDQLKDHGHLKVDEKYLQEHLGLDTTLEYFIPTTTGPGACTFSLLHYLCYVHNNYIDWCRAKSNTRSWREHKIQLAHIHKCHLLDYQSQLQSILLSHCHYSLRVGQSQEVSMTSQLWRNVSWTALSMGNLLFWSISLMSTTRRTSTLHQHLLL</sequence>
<dbReference type="Proteomes" id="UP001174909">
    <property type="component" value="Unassembled WGS sequence"/>
</dbReference>
<accession>A0AA35R4D6</accession>
<gene>
    <name evidence="1" type="ORF">GBAR_LOCUS3385</name>
</gene>
<keyword evidence="2" id="KW-1185">Reference proteome</keyword>
<dbReference type="AlphaFoldDB" id="A0AA35R4D6"/>
<evidence type="ECO:0000313" key="1">
    <source>
        <dbReference type="EMBL" id="CAI8002399.1"/>
    </source>
</evidence>
<dbReference type="EMBL" id="CASHTH010000478">
    <property type="protein sequence ID" value="CAI8002399.1"/>
    <property type="molecule type" value="Genomic_DNA"/>
</dbReference>
<name>A0AA35R4D6_GEOBA</name>
<protein>
    <submittedName>
        <fullName evidence="1">E3 ubiquitin-protein ligase rnf213-alpha</fullName>
    </submittedName>
</protein>
<dbReference type="GO" id="GO:0004842">
    <property type="term" value="F:ubiquitin-protein transferase activity"/>
    <property type="evidence" value="ECO:0007669"/>
    <property type="project" value="InterPro"/>
</dbReference>
<comment type="caution">
    <text evidence="1">The sequence shown here is derived from an EMBL/GenBank/DDBJ whole genome shotgun (WGS) entry which is preliminary data.</text>
</comment>
<organism evidence="1 2">
    <name type="scientific">Geodia barretti</name>
    <name type="common">Barrett's horny sponge</name>
    <dbReference type="NCBI Taxonomy" id="519541"/>
    <lineage>
        <taxon>Eukaryota</taxon>
        <taxon>Metazoa</taxon>
        <taxon>Porifera</taxon>
        <taxon>Demospongiae</taxon>
        <taxon>Heteroscleromorpha</taxon>
        <taxon>Tetractinellida</taxon>
        <taxon>Astrophorina</taxon>
        <taxon>Geodiidae</taxon>
        <taxon>Geodia</taxon>
    </lineage>
</organism>
<dbReference type="GO" id="GO:0016887">
    <property type="term" value="F:ATP hydrolysis activity"/>
    <property type="evidence" value="ECO:0007669"/>
    <property type="project" value="InterPro"/>
</dbReference>
<reference evidence="1" key="1">
    <citation type="submission" date="2023-03" db="EMBL/GenBank/DDBJ databases">
        <authorList>
            <person name="Steffen K."/>
            <person name="Cardenas P."/>
        </authorList>
    </citation>
    <scope>NUCLEOTIDE SEQUENCE</scope>
</reference>
<dbReference type="PANTHER" id="PTHR22605">
    <property type="entry name" value="RZ-TYPE DOMAIN-CONTAINING PROTEIN"/>
    <property type="match status" value="1"/>
</dbReference>